<sequence>MVTGLTGVMIVGLVVVVSLIVIQFRDTGPVLPENLDLPEGAVAYSVTVAEDWVGVTTKEGRLLVFDRITGALRQEIDLSH</sequence>
<protein>
    <submittedName>
        <fullName evidence="2">Uncharacterized protein</fullName>
    </submittedName>
</protein>
<evidence type="ECO:0000256" key="1">
    <source>
        <dbReference type="SAM" id="Phobius"/>
    </source>
</evidence>
<dbReference type="AlphaFoldDB" id="A0A2P8F5W4"/>
<dbReference type="Proteomes" id="UP000240418">
    <property type="component" value="Unassembled WGS sequence"/>
</dbReference>
<name>A0A2P8F5W4_9RHOB</name>
<keyword evidence="1" id="KW-1133">Transmembrane helix</keyword>
<keyword evidence="3" id="KW-1185">Reference proteome</keyword>
<dbReference type="Pfam" id="PF20082">
    <property type="entry name" value="DUF6476"/>
    <property type="match status" value="1"/>
</dbReference>
<proteinExistence type="predicted"/>
<comment type="caution">
    <text evidence="2">The sequence shown here is derived from an EMBL/GenBank/DDBJ whole genome shotgun (WGS) entry which is preliminary data.</text>
</comment>
<organism evidence="2 3">
    <name type="scientific">Shimia abyssi</name>
    <dbReference type="NCBI Taxonomy" id="1662395"/>
    <lineage>
        <taxon>Bacteria</taxon>
        <taxon>Pseudomonadati</taxon>
        <taxon>Pseudomonadota</taxon>
        <taxon>Alphaproteobacteria</taxon>
        <taxon>Rhodobacterales</taxon>
        <taxon>Roseobacteraceae</taxon>
    </lineage>
</organism>
<keyword evidence="1" id="KW-0812">Transmembrane</keyword>
<keyword evidence="1" id="KW-0472">Membrane</keyword>
<gene>
    <name evidence="2" type="ORF">CLV88_12114</name>
</gene>
<dbReference type="EMBL" id="PYGJ01000021">
    <property type="protein sequence ID" value="PSL17104.1"/>
    <property type="molecule type" value="Genomic_DNA"/>
</dbReference>
<dbReference type="InterPro" id="IPR045519">
    <property type="entry name" value="DUF6476"/>
</dbReference>
<feature type="transmembrane region" description="Helical" evidence="1">
    <location>
        <begin position="6"/>
        <end position="24"/>
    </location>
</feature>
<accession>A0A2P8F5W4</accession>
<evidence type="ECO:0000313" key="3">
    <source>
        <dbReference type="Proteomes" id="UP000240418"/>
    </source>
</evidence>
<reference evidence="2 3" key="1">
    <citation type="submission" date="2018-03" db="EMBL/GenBank/DDBJ databases">
        <title>Genomic Encyclopedia of Archaeal and Bacterial Type Strains, Phase II (KMG-II): from individual species to whole genera.</title>
        <authorList>
            <person name="Goeker M."/>
        </authorList>
    </citation>
    <scope>NUCLEOTIDE SEQUENCE [LARGE SCALE GENOMIC DNA]</scope>
    <source>
        <strain evidence="2 3">DSM 100673</strain>
    </source>
</reference>
<evidence type="ECO:0000313" key="2">
    <source>
        <dbReference type="EMBL" id="PSL17104.1"/>
    </source>
</evidence>